<dbReference type="InterPro" id="IPR016181">
    <property type="entry name" value="Acyl_CoA_acyltransferase"/>
</dbReference>
<dbReference type="GO" id="GO:0016747">
    <property type="term" value="F:acyltransferase activity, transferring groups other than amino-acyl groups"/>
    <property type="evidence" value="ECO:0007669"/>
    <property type="project" value="InterPro"/>
</dbReference>
<feature type="domain" description="N-acetyltransferase" evidence="1">
    <location>
        <begin position="1"/>
        <end position="77"/>
    </location>
</feature>
<dbReference type="Gene3D" id="3.40.630.30">
    <property type="match status" value="1"/>
</dbReference>
<dbReference type="Proteomes" id="UP000264062">
    <property type="component" value="Unassembled WGS sequence"/>
</dbReference>
<dbReference type="InterPro" id="IPR000182">
    <property type="entry name" value="GNAT_dom"/>
</dbReference>
<proteinExistence type="predicted"/>
<dbReference type="SUPFAM" id="SSF55729">
    <property type="entry name" value="Acyl-CoA N-acyltransferases (Nat)"/>
    <property type="match status" value="1"/>
</dbReference>
<dbReference type="AlphaFoldDB" id="A0A350HCF1"/>
<comment type="caution">
    <text evidence="2">The sequence shown here is derived from an EMBL/GenBank/DDBJ whole genome shotgun (WGS) entry which is preliminary data.</text>
</comment>
<dbReference type="Pfam" id="PF00583">
    <property type="entry name" value="Acetyltransf_1"/>
    <property type="match status" value="1"/>
</dbReference>
<evidence type="ECO:0000313" key="3">
    <source>
        <dbReference type="Proteomes" id="UP000264062"/>
    </source>
</evidence>
<name>A0A350HCF1_UNCW3</name>
<reference evidence="2 3" key="1">
    <citation type="journal article" date="2018" name="Nat. Biotechnol.">
        <title>A standardized bacterial taxonomy based on genome phylogeny substantially revises the tree of life.</title>
        <authorList>
            <person name="Parks D.H."/>
            <person name="Chuvochina M."/>
            <person name="Waite D.W."/>
            <person name="Rinke C."/>
            <person name="Skarshewski A."/>
            <person name="Chaumeil P.A."/>
            <person name="Hugenholtz P."/>
        </authorList>
    </citation>
    <scope>NUCLEOTIDE SEQUENCE [LARGE SCALE GENOMIC DNA]</scope>
    <source>
        <strain evidence="2">UBA9956</strain>
    </source>
</reference>
<evidence type="ECO:0000313" key="2">
    <source>
        <dbReference type="EMBL" id="HAV93217.1"/>
    </source>
</evidence>
<accession>A0A350HCF1</accession>
<protein>
    <recommendedName>
        <fullName evidence="1">N-acetyltransferase domain-containing protein</fullName>
    </recommendedName>
</protein>
<sequence>MGKGCADRTVMTKNGYRGRGYAGELIKTALDKYGKEAELIFLFPNEDALDFYKKFGFNLIYDNKYSVNEIKMRQKPKKIIKLSMDSDKDRCLIERVMKNGIPQSNIFDVFKGGHVRMWHFVYELKDDLFYLPQKDSVIAFRIEEDVMNIYEVMSERSLDLMKIIGYIASENAQRVKLYFTPDKSFLKEGKLAEEQNNPFMYPFREGLTVCDCRIV</sequence>
<dbReference type="PROSITE" id="PS51186">
    <property type="entry name" value="GNAT"/>
    <property type="match status" value="1"/>
</dbReference>
<evidence type="ECO:0000259" key="1">
    <source>
        <dbReference type="PROSITE" id="PS51186"/>
    </source>
</evidence>
<gene>
    <name evidence="2" type="ORF">DCW38_08590</name>
</gene>
<organism evidence="2 3">
    <name type="scientific">candidate division WOR-3 bacterium</name>
    <dbReference type="NCBI Taxonomy" id="2052148"/>
    <lineage>
        <taxon>Bacteria</taxon>
        <taxon>Bacteria division WOR-3</taxon>
    </lineage>
</organism>
<dbReference type="EMBL" id="DMZY01000258">
    <property type="protein sequence ID" value="HAV93217.1"/>
    <property type="molecule type" value="Genomic_DNA"/>
</dbReference>